<keyword evidence="2" id="KW-0677">Repeat</keyword>
<evidence type="ECO:0008006" key="9">
    <source>
        <dbReference type="Google" id="ProtNLM"/>
    </source>
</evidence>
<dbReference type="AlphaFoldDB" id="A0A803L3W3"/>
<reference evidence="7" key="1">
    <citation type="journal article" date="2017" name="Nature">
        <title>The genome of Chenopodium quinoa.</title>
        <authorList>
            <person name="Jarvis D.E."/>
            <person name="Ho Y.S."/>
            <person name="Lightfoot D.J."/>
            <person name="Schmoeckel S.M."/>
            <person name="Li B."/>
            <person name="Borm T.J.A."/>
            <person name="Ohyanagi H."/>
            <person name="Mineta K."/>
            <person name="Michell C.T."/>
            <person name="Saber N."/>
            <person name="Kharbatia N.M."/>
            <person name="Rupper R.R."/>
            <person name="Sharp A.R."/>
            <person name="Dally N."/>
            <person name="Boughton B.A."/>
            <person name="Woo Y.H."/>
            <person name="Gao G."/>
            <person name="Schijlen E.G.W.M."/>
            <person name="Guo X."/>
            <person name="Momin A.A."/>
            <person name="Negrao S."/>
            <person name="Al-Babili S."/>
            <person name="Gehring C."/>
            <person name="Roessner U."/>
            <person name="Jung C."/>
            <person name="Murphy K."/>
            <person name="Arold S.T."/>
            <person name="Gojobori T."/>
            <person name="van der Linden C.G."/>
            <person name="van Loo E.N."/>
            <person name="Jellen E.N."/>
            <person name="Maughan P.J."/>
            <person name="Tester M."/>
        </authorList>
    </citation>
    <scope>NUCLEOTIDE SEQUENCE [LARGE SCALE GENOMIC DNA]</scope>
    <source>
        <strain evidence="7">cv. PI 614886</strain>
    </source>
</reference>
<dbReference type="GO" id="GO:0003755">
    <property type="term" value="F:peptidyl-prolyl cis-trans isomerase activity"/>
    <property type="evidence" value="ECO:0007669"/>
    <property type="project" value="UniProtKB-KW"/>
</dbReference>
<dbReference type="InterPro" id="IPR011990">
    <property type="entry name" value="TPR-like_helical_dom_sf"/>
</dbReference>
<keyword evidence="8" id="KW-1185">Reference proteome</keyword>
<proteinExistence type="inferred from homology"/>
<dbReference type="OMA" id="ETYSMFM"/>
<feature type="repeat" description="PPR" evidence="4">
    <location>
        <begin position="392"/>
        <end position="426"/>
    </location>
</feature>
<dbReference type="PANTHER" id="PTHR46128:SF211">
    <property type="entry name" value="PENTACOTRIPEPTIDE-REPEAT REGION OF PRORP DOMAIN-CONTAINING PROTEIN"/>
    <property type="match status" value="1"/>
</dbReference>
<evidence type="ECO:0000256" key="2">
    <source>
        <dbReference type="ARBA" id="ARBA00022737"/>
    </source>
</evidence>
<keyword evidence="3" id="KW-0697">Rotamase</keyword>
<dbReference type="Pfam" id="PF01535">
    <property type="entry name" value="PPR"/>
    <property type="match status" value="8"/>
</dbReference>
<dbReference type="Pfam" id="PF13616">
    <property type="entry name" value="Rotamase_3"/>
    <property type="match status" value="1"/>
</dbReference>
<feature type="repeat" description="PPR" evidence="4">
    <location>
        <begin position="884"/>
        <end position="918"/>
    </location>
</feature>
<dbReference type="SMART" id="SM00450">
    <property type="entry name" value="RHOD"/>
    <property type="match status" value="1"/>
</dbReference>
<dbReference type="PANTHER" id="PTHR46128">
    <property type="entry name" value="MITOCHONDRIAL GROUP I INTRON SPLICING FACTOR CCM1"/>
    <property type="match status" value="1"/>
</dbReference>
<dbReference type="Gene3D" id="1.25.40.10">
    <property type="entry name" value="Tetratricopeptide repeat domain"/>
    <property type="match status" value="7"/>
</dbReference>
<evidence type="ECO:0000313" key="7">
    <source>
        <dbReference type="EnsemblPlants" id="AUR62006552-RA:cds"/>
    </source>
</evidence>
<evidence type="ECO:0000259" key="5">
    <source>
        <dbReference type="PROSITE" id="PS50198"/>
    </source>
</evidence>
<feature type="repeat" description="PPR" evidence="4">
    <location>
        <begin position="357"/>
        <end position="391"/>
    </location>
</feature>
<feature type="repeat" description="PPR" evidence="4">
    <location>
        <begin position="779"/>
        <end position="813"/>
    </location>
</feature>
<dbReference type="EnsemblPlants" id="AUR62006552-RA">
    <property type="protein sequence ID" value="AUR62006552-RA:cds"/>
    <property type="gene ID" value="AUR62006552"/>
</dbReference>
<dbReference type="SUPFAM" id="SSF54534">
    <property type="entry name" value="FKBP-like"/>
    <property type="match status" value="1"/>
</dbReference>
<feature type="repeat" description="PPR" evidence="4">
    <location>
        <begin position="427"/>
        <end position="461"/>
    </location>
</feature>
<protein>
    <recommendedName>
        <fullName evidence="9">Peptidylprolyl isomerase</fullName>
    </recommendedName>
</protein>
<dbReference type="NCBIfam" id="TIGR00756">
    <property type="entry name" value="PPR"/>
    <property type="match status" value="12"/>
</dbReference>
<evidence type="ECO:0000259" key="6">
    <source>
        <dbReference type="PROSITE" id="PS50206"/>
    </source>
</evidence>
<name>A0A803L3W3_CHEQI</name>
<evidence type="ECO:0000313" key="8">
    <source>
        <dbReference type="Proteomes" id="UP000596660"/>
    </source>
</evidence>
<reference evidence="7" key="2">
    <citation type="submission" date="2021-03" db="UniProtKB">
        <authorList>
            <consortium name="EnsemblPlants"/>
        </authorList>
    </citation>
    <scope>IDENTIFICATION</scope>
</reference>
<dbReference type="Proteomes" id="UP000596660">
    <property type="component" value="Unplaced"/>
</dbReference>
<dbReference type="Gene3D" id="3.40.250.10">
    <property type="entry name" value="Rhodanese-like domain"/>
    <property type="match status" value="1"/>
</dbReference>
<dbReference type="InterPro" id="IPR036873">
    <property type="entry name" value="Rhodanese-like_dom_sf"/>
</dbReference>
<dbReference type="InterPro" id="IPR046357">
    <property type="entry name" value="PPIase_dom_sf"/>
</dbReference>
<dbReference type="PROSITE" id="PS50198">
    <property type="entry name" value="PPIC_PPIASE_2"/>
    <property type="match status" value="1"/>
</dbReference>
<dbReference type="PROSITE" id="PS50206">
    <property type="entry name" value="RHODANESE_3"/>
    <property type="match status" value="1"/>
</dbReference>
<feature type="repeat" description="PPR" evidence="4">
    <location>
        <begin position="148"/>
        <end position="182"/>
    </location>
</feature>
<feature type="repeat" description="PPR" evidence="4">
    <location>
        <begin position="218"/>
        <end position="252"/>
    </location>
</feature>
<dbReference type="InterPro" id="IPR002885">
    <property type="entry name" value="PPR_rpt"/>
</dbReference>
<dbReference type="InterPro" id="IPR001763">
    <property type="entry name" value="Rhodanese-like_dom"/>
</dbReference>
<dbReference type="Gene3D" id="3.10.50.40">
    <property type="match status" value="1"/>
</dbReference>
<dbReference type="Pfam" id="PF00581">
    <property type="entry name" value="Rhodanese"/>
    <property type="match status" value="1"/>
</dbReference>
<dbReference type="Pfam" id="PF13041">
    <property type="entry name" value="PPR_2"/>
    <property type="match status" value="5"/>
</dbReference>
<feature type="repeat" description="PPR" evidence="4">
    <location>
        <begin position="849"/>
        <end position="883"/>
    </location>
</feature>
<dbReference type="SUPFAM" id="SSF52821">
    <property type="entry name" value="Rhodanese/Cell cycle control phosphatase"/>
    <property type="match status" value="1"/>
</dbReference>
<evidence type="ECO:0000256" key="1">
    <source>
        <dbReference type="ARBA" id="ARBA00007626"/>
    </source>
</evidence>
<feature type="repeat" description="PPR" evidence="4">
    <location>
        <begin position="919"/>
        <end position="953"/>
    </location>
</feature>
<sequence length="1198" mass="136130">MKKDDHDSLFSEITEILGTGNLALSKIPSGVFVPVAIPVDFSGNGDCTQGVCENAQEKIEGKSEEVFVNSDKVGNLTGNDDNSFVVQKITEIVRQGNVGISMEQRLDDSGCEFSSDVVVNVLKRCFKVPHLANRFFSWVKLKNGSWLTTESYNTMLYLAGEAKEFELVERLVEEMESFGCEKDIRTWTIQLMHYGKAKLIGKALLIFEKMKKLGVEPDAEAYGWLIRVLCQSRKGEIALEFYKEMVQKDYRPDIRQYTMLLNCLAGCGDIDGVYLVANDMINVSQIPDQNVYFFVLKSFCMSERIREALELIRDLKTKNLTLSSEYFDILVKGLCKARRMDDALEIVDIMKKRNVVNEVVYEALINGYLRKNDFARALDMFQGLKDAGITPLTSTYTMLMQHFFSLNEYEKGCALYNEMLDRGVKLDSVAYTAIIAGHVRNDSISAAWKLFESMEEEGIKATQKCYLVIIQELCRNSKTDEMINVLYQMQDNKIKISKEISHCVISYLERKRETKKAEEVKKMLKCWGDYYEAVEPSKTVEFSETKVHNLESNNIEQNGDSLLLEPLPQSFNSKDLHKICAILSSPKGWYDMQKALEEFQICYTPDLVTEILRICSQYGYAALQFFSWVRNQPGYRHSTDSYNVAMKIAGKGKDFKHMRDLFFEMQRNGCLVTPDTWTIMILLYGRVGLTNIALMNFNDMKASGLKPTASTYKYLLLSLCGRKGRKLDEAINLFKEMINTGLVPDKELVEVCFNCFCQSGKLEDAKKCMEYIQKVGYTKPLSYSLLIRALFRCGKVEEALALANDVKEERSTLDRYIYGSLVHGLLQSGQLDEALAKIDSMKQVGIHPTVHVYTSLIVHFCKEKQMERALDIFKTMWQEGCYPTVVTYTALLSGYINSQNFEDARKLFLRMRLKGPLPDFKAYSMLITSYCEMEKSEVAMQLLSEMLDDGIVPSTVNFRTVFFGLNREAFTTGSSSGGDRELLVQHLLVKENDLNLLVELQKRVAGGEDLSDLAVEYSICPSKEEGGVLGWVRKGQMVPEFEEAAFSAPLNKVVRCKTKFGWHLLQVVSEREGSLLGEVQPSELHERLQDPNFTETVQLIDVREPEEMSLGNGNLELSFAKASLPSFQVLPLQQFGTWGPEITTKFDPNNDTYVMCHHGMRSMQVARWLQSQGFKRVFNVAGGIHSYAVNVDPSIPTY</sequence>
<feature type="repeat" description="PPR" evidence="4">
    <location>
        <begin position="673"/>
        <end position="707"/>
    </location>
</feature>
<dbReference type="Gramene" id="AUR62006552-RA">
    <property type="protein sequence ID" value="AUR62006552-RA:cds"/>
    <property type="gene ID" value="AUR62006552"/>
</dbReference>
<comment type="similarity">
    <text evidence="1">Belongs to the PPR family. P subfamily.</text>
</comment>
<feature type="repeat" description="PPR" evidence="4">
    <location>
        <begin position="814"/>
        <end position="848"/>
    </location>
</feature>
<organism evidence="7 8">
    <name type="scientific">Chenopodium quinoa</name>
    <name type="common">Quinoa</name>
    <dbReference type="NCBI Taxonomy" id="63459"/>
    <lineage>
        <taxon>Eukaryota</taxon>
        <taxon>Viridiplantae</taxon>
        <taxon>Streptophyta</taxon>
        <taxon>Embryophyta</taxon>
        <taxon>Tracheophyta</taxon>
        <taxon>Spermatophyta</taxon>
        <taxon>Magnoliopsida</taxon>
        <taxon>eudicotyledons</taxon>
        <taxon>Gunneridae</taxon>
        <taxon>Pentapetalae</taxon>
        <taxon>Caryophyllales</taxon>
        <taxon>Chenopodiaceae</taxon>
        <taxon>Chenopodioideae</taxon>
        <taxon>Atripliceae</taxon>
        <taxon>Chenopodium</taxon>
    </lineage>
</organism>
<evidence type="ECO:0000256" key="3">
    <source>
        <dbReference type="PROSITE-ProRule" id="PRU00278"/>
    </source>
</evidence>
<dbReference type="SUPFAM" id="SSF81901">
    <property type="entry name" value="HCP-like"/>
    <property type="match status" value="2"/>
</dbReference>
<feature type="domain" description="PpiC" evidence="5">
    <location>
        <begin position="979"/>
        <end position="1069"/>
    </location>
</feature>
<dbReference type="PROSITE" id="PS51375">
    <property type="entry name" value="PPR"/>
    <property type="match status" value="14"/>
</dbReference>
<accession>A0A803L3W3</accession>
<dbReference type="InterPro" id="IPR050872">
    <property type="entry name" value="PPR_P_subfamily"/>
</dbReference>
<dbReference type="InterPro" id="IPR000297">
    <property type="entry name" value="PPIase_PpiC"/>
</dbReference>
<feature type="repeat" description="PPR" evidence="4">
    <location>
        <begin position="183"/>
        <end position="217"/>
    </location>
</feature>
<evidence type="ECO:0000256" key="4">
    <source>
        <dbReference type="PROSITE-ProRule" id="PRU00708"/>
    </source>
</evidence>
<keyword evidence="3" id="KW-0413">Isomerase</keyword>
<feature type="domain" description="Rhodanese" evidence="6">
    <location>
        <begin position="1093"/>
        <end position="1196"/>
    </location>
</feature>
<feature type="repeat" description="PPR" evidence="4">
    <location>
        <begin position="323"/>
        <end position="353"/>
    </location>
</feature>
<feature type="repeat" description="PPR" evidence="4">
    <location>
        <begin position="708"/>
        <end position="744"/>
    </location>
</feature>